<feature type="transmembrane region" description="Helical" evidence="2">
    <location>
        <begin position="81"/>
        <end position="100"/>
    </location>
</feature>
<keyword evidence="2" id="KW-0812">Transmembrane</keyword>
<proteinExistence type="inferred from homology"/>
<dbReference type="SUPFAM" id="SSF103481">
    <property type="entry name" value="Multidrug resistance efflux transporter EmrE"/>
    <property type="match status" value="2"/>
</dbReference>
<feature type="transmembrane region" description="Helical" evidence="2">
    <location>
        <begin position="159"/>
        <end position="178"/>
    </location>
</feature>
<evidence type="ECO:0000313" key="4">
    <source>
        <dbReference type="EMBL" id="PKY98735.1"/>
    </source>
</evidence>
<accession>A0A2I1KSY5</accession>
<protein>
    <submittedName>
        <fullName evidence="4">EamA family transporter</fullName>
    </submittedName>
</protein>
<feature type="transmembrane region" description="Helical" evidence="2">
    <location>
        <begin position="53"/>
        <end position="69"/>
    </location>
</feature>
<feature type="transmembrane region" description="Helical" evidence="2">
    <location>
        <begin position="106"/>
        <end position="126"/>
    </location>
</feature>
<name>A0A2I1KSY5_9ACTO</name>
<feature type="transmembrane region" description="Helical" evidence="2">
    <location>
        <begin position="133"/>
        <end position="153"/>
    </location>
</feature>
<dbReference type="GO" id="GO:0016020">
    <property type="term" value="C:membrane"/>
    <property type="evidence" value="ECO:0007669"/>
    <property type="project" value="InterPro"/>
</dbReference>
<keyword evidence="2" id="KW-1133">Transmembrane helix</keyword>
<dbReference type="Pfam" id="PF00892">
    <property type="entry name" value="EamA"/>
    <property type="match status" value="1"/>
</dbReference>
<feature type="transmembrane region" description="Helical" evidence="2">
    <location>
        <begin position="21"/>
        <end position="47"/>
    </location>
</feature>
<organism evidence="4 5">
    <name type="scientific">Actinomyces urogenitalis</name>
    <dbReference type="NCBI Taxonomy" id="103621"/>
    <lineage>
        <taxon>Bacteria</taxon>
        <taxon>Bacillati</taxon>
        <taxon>Actinomycetota</taxon>
        <taxon>Actinomycetes</taxon>
        <taxon>Actinomycetales</taxon>
        <taxon>Actinomycetaceae</taxon>
        <taxon>Actinomyces</taxon>
    </lineage>
</organism>
<dbReference type="EMBL" id="PKHA01000005">
    <property type="protein sequence ID" value="PKY98735.1"/>
    <property type="molecule type" value="Genomic_DNA"/>
</dbReference>
<dbReference type="InterPro" id="IPR037185">
    <property type="entry name" value="EmrE-like"/>
</dbReference>
<evidence type="ECO:0000259" key="3">
    <source>
        <dbReference type="Pfam" id="PF00892"/>
    </source>
</evidence>
<evidence type="ECO:0000256" key="2">
    <source>
        <dbReference type="SAM" id="Phobius"/>
    </source>
</evidence>
<dbReference type="InterPro" id="IPR000620">
    <property type="entry name" value="EamA_dom"/>
</dbReference>
<evidence type="ECO:0000313" key="5">
    <source>
        <dbReference type="Proteomes" id="UP000234778"/>
    </source>
</evidence>
<comment type="caution">
    <text evidence="4">The sequence shown here is derived from an EMBL/GenBank/DDBJ whole genome shotgun (WGS) entry which is preliminary data.</text>
</comment>
<feature type="domain" description="EamA" evidence="3">
    <location>
        <begin position="159"/>
        <end position="291"/>
    </location>
</feature>
<keyword evidence="2" id="KW-0472">Membrane</keyword>
<dbReference type="AlphaFoldDB" id="A0A2I1KSY5"/>
<comment type="similarity">
    <text evidence="1">Belongs to the EamA transporter family.</text>
</comment>
<feature type="transmembrane region" description="Helical" evidence="2">
    <location>
        <begin position="190"/>
        <end position="214"/>
    </location>
</feature>
<dbReference type="Proteomes" id="UP000234778">
    <property type="component" value="Unassembled WGS sequence"/>
</dbReference>
<reference evidence="4 5" key="1">
    <citation type="submission" date="2017-12" db="EMBL/GenBank/DDBJ databases">
        <title>Phylogenetic diversity of female urinary microbiome.</title>
        <authorList>
            <person name="Thomas-White K."/>
            <person name="Wolfe A.J."/>
        </authorList>
    </citation>
    <scope>NUCLEOTIDE SEQUENCE [LARGE SCALE GENOMIC DNA]</scope>
    <source>
        <strain evidence="4 5">UMB0319</strain>
    </source>
</reference>
<feature type="transmembrane region" description="Helical" evidence="2">
    <location>
        <begin position="220"/>
        <end position="237"/>
    </location>
</feature>
<evidence type="ECO:0000256" key="1">
    <source>
        <dbReference type="ARBA" id="ARBA00007362"/>
    </source>
</evidence>
<sequence>MSENRDVERLISRLGAHLRRLPAPLLVIGSGVSSYMGAGFAVALFALMPPTTVAWWRVTIGALVLLAWRRPWRRAWTPRTLVVAALFGVAMATMNVIFYATIDHLALGTAVSLEFLGPVAVALATGRGWRPRVAAVLALSGVAAISGLGLDLSDPRQRVGVVLAIGAGLAWAAYILLGRRVASAGSGLDSLAVASVAGSLVYLPLAASTAGAAFSSAGTFLKVLGVAVLSTVVPYVLDQVNLGRLSSAAFSLLSALMPATSLAVGIVMLRQMPNVWEVAGLVLVSVAVALAGSGSGTGRVRRHLPRRRRPESD</sequence>
<gene>
    <name evidence="4" type="ORF">CYJ26_06505</name>
</gene>
<feature type="transmembrane region" description="Helical" evidence="2">
    <location>
        <begin position="249"/>
        <end position="269"/>
    </location>
</feature>
<feature type="transmembrane region" description="Helical" evidence="2">
    <location>
        <begin position="275"/>
        <end position="298"/>
    </location>
</feature>